<dbReference type="InterPro" id="IPR008949">
    <property type="entry name" value="Isoprenoid_synthase_dom_sf"/>
</dbReference>
<protein>
    <submittedName>
        <fullName evidence="7">Polyprenyl synthetase family protein</fullName>
    </submittedName>
</protein>
<comment type="similarity">
    <text evidence="2 6">Belongs to the FPP/GGPP synthase family.</text>
</comment>
<evidence type="ECO:0000256" key="4">
    <source>
        <dbReference type="ARBA" id="ARBA00022723"/>
    </source>
</evidence>
<dbReference type="PROSITE" id="PS00444">
    <property type="entry name" value="POLYPRENYL_SYNTHASE_2"/>
    <property type="match status" value="1"/>
</dbReference>
<evidence type="ECO:0000256" key="2">
    <source>
        <dbReference type="ARBA" id="ARBA00006706"/>
    </source>
</evidence>
<comment type="cofactor">
    <cofactor evidence="1">
        <name>Mg(2+)</name>
        <dbReference type="ChEBI" id="CHEBI:18420"/>
    </cofactor>
</comment>
<evidence type="ECO:0000313" key="7">
    <source>
        <dbReference type="EMBL" id="MDM0045951.1"/>
    </source>
</evidence>
<dbReference type="Proteomes" id="UP001174908">
    <property type="component" value="Unassembled WGS sequence"/>
</dbReference>
<evidence type="ECO:0000256" key="6">
    <source>
        <dbReference type="RuleBase" id="RU004466"/>
    </source>
</evidence>
<proteinExistence type="inferred from homology"/>
<keyword evidence="4" id="KW-0479">Metal-binding</keyword>
<dbReference type="SFLD" id="SFLDS00005">
    <property type="entry name" value="Isoprenoid_Synthase_Type_I"/>
    <property type="match status" value="1"/>
</dbReference>
<name>A0ABT7NDE9_9BURK</name>
<evidence type="ECO:0000256" key="3">
    <source>
        <dbReference type="ARBA" id="ARBA00022679"/>
    </source>
</evidence>
<evidence type="ECO:0000256" key="5">
    <source>
        <dbReference type="ARBA" id="ARBA00022842"/>
    </source>
</evidence>
<dbReference type="PANTHER" id="PTHR12001:SF85">
    <property type="entry name" value="SHORT CHAIN ISOPRENYL DIPHOSPHATE SYNTHASE"/>
    <property type="match status" value="1"/>
</dbReference>
<dbReference type="EMBL" id="JASZYV010000003">
    <property type="protein sequence ID" value="MDM0045951.1"/>
    <property type="molecule type" value="Genomic_DNA"/>
</dbReference>
<dbReference type="Gene3D" id="1.10.600.10">
    <property type="entry name" value="Farnesyl Diphosphate Synthase"/>
    <property type="match status" value="1"/>
</dbReference>
<comment type="caution">
    <text evidence="7">The sequence shown here is derived from an EMBL/GenBank/DDBJ whole genome shotgun (WGS) entry which is preliminary data.</text>
</comment>
<keyword evidence="3 6" id="KW-0808">Transferase</keyword>
<dbReference type="RefSeq" id="WP_286661054.1">
    <property type="nucleotide sequence ID" value="NZ_JASZYV010000003.1"/>
</dbReference>
<keyword evidence="8" id="KW-1185">Reference proteome</keyword>
<dbReference type="Pfam" id="PF00348">
    <property type="entry name" value="polyprenyl_synt"/>
    <property type="match status" value="1"/>
</dbReference>
<organism evidence="7 8">
    <name type="scientific">Variovorax dokdonensis</name>
    <dbReference type="NCBI Taxonomy" id="344883"/>
    <lineage>
        <taxon>Bacteria</taxon>
        <taxon>Pseudomonadati</taxon>
        <taxon>Pseudomonadota</taxon>
        <taxon>Betaproteobacteria</taxon>
        <taxon>Burkholderiales</taxon>
        <taxon>Comamonadaceae</taxon>
        <taxon>Variovorax</taxon>
    </lineage>
</organism>
<reference evidence="7" key="1">
    <citation type="submission" date="2023-06" db="EMBL/GenBank/DDBJ databases">
        <authorList>
            <person name="Jiang Y."/>
            <person name="Liu Q."/>
        </authorList>
    </citation>
    <scope>NUCLEOTIDE SEQUENCE</scope>
    <source>
        <strain evidence="7">CGMCC 1.12089</strain>
    </source>
</reference>
<evidence type="ECO:0000313" key="8">
    <source>
        <dbReference type="Proteomes" id="UP001174908"/>
    </source>
</evidence>
<dbReference type="InterPro" id="IPR033749">
    <property type="entry name" value="Polyprenyl_synt_CS"/>
</dbReference>
<evidence type="ECO:0000256" key="1">
    <source>
        <dbReference type="ARBA" id="ARBA00001946"/>
    </source>
</evidence>
<dbReference type="InterPro" id="IPR000092">
    <property type="entry name" value="Polyprenyl_synt"/>
</dbReference>
<dbReference type="SUPFAM" id="SSF48576">
    <property type="entry name" value="Terpenoid synthases"/>
    <property type="match status" value="1"/>
</dbReference>
<dbReference type="SFLD" id="SFLDG01017">
    <property type="entry name" value="Polyprenyl_Transferase_Like"/>
    <property type="match status" value="1"/>
</dbReference>
<dbReference type="PANTHER" id="PTHR12001">
    <property type="entry name" value="GERANYLGERANYL PYROPHOSPHATE SYNTHASE"/>
    <property type="match status" value="1"/>
</dbReference>
<sequence>MGFNDTGAFADIGVDDALVAQVCAEYGASTRERLARYLPAPEGDDGLARMIADYPGRGGKMLRPSLCIATARAFGASLEDALPCAAAIELLHNAMLIHDDIEDDSEERRGTPTLHALHGLPLALNAGDALGLLSVRPLKDNIHRLGSDLAFRIFEETERMAWETTEGQALELQWRQHNTRDVDEEAFLTMVLKKTCWLTTIHPLRIGYLIGTRGASQHLDTLVRLGFFFGAAFQIQDDILNLEPGQDYGKERAGDLLEGKRTLMLIHAMREASEAERERLHRFLSLPRAERDTGEVEWVLGLMARTGAIEHARQVAHGLAGAALHEFSQAFAGLPEGRDLRFVRALVTWVLRRLH</sequence>
<accession>A0ABT7NDE9</accession>
<dbReference type="CDD" id="cd00685">
    <property type="entry name" value="Trans_IPPS_HT"/>
    <property type="match status" value="1"/>
</dbReference>
<dbReference type="PROSITE" id="PS00723">
    <property type="entry name" value="POLYPRENYL_SYNTHASE_1"/>
    <property type="match status" value="1"/>
</dbReference>
<keyword evidence="5" id="KW-0460">Magnesium</keyword>
<gene>
    <name evidence="7" type="ORF">QTH91_15795</name>
</gene>